<evidence type="ECO:0000256" key="2">
    <source>
        <dbReference type="ARBA" id="ARBA00022723"/>
    </source>
</evidence>
<dbReference type="Proteomes" id="UP000885826">
    <property type="component" value="Unassembled WGS sequence"/>
</dbReference>
<keyword evidence="4" id="KW-0862">Zinc</keyword>
<organism evidence="6 7">
    <name type="scientific">candidate division WOR-3 bacterium</name>
    <dbReference type="NCBI Taxonomy" id="2052148"/>
    <lineage>
        <taxon>Bacteria</taxon>
        <taxon>Bacteria division WOR-3</taxon>
    </lineage>
</organism>
<dbReference type="InterPro" id="IPR051453">
    <property type="entry name" value="MBL_Glyoxalase_II"/>
</dbReference>
<dbReference type="AlphaFoldDB" id="A0A9C9JZQ7"/>
<dbReference type="Gene3D" id="3.60.15.10">
    <property type="entry name" value="Ribonuclease Z/Hydroxyacylglutathione hydrolase-like"/>
    <property type="match status" value="1"/>
</dbReference>
<dbReference type="InterPro" id="IPR036866">
    <property type="entry name" value="RibonucZ/Hydroxyglut_hydro"/>
</dbReference>
<accession>A0A9C9JZQ7</accession>
<keyword evidence="2" id="KW-0479">Metal-binding</keyword>
<dbReference type="EMBL" id="DRIG01000029">
    <property type="protein sequence ID" value="HEC77979.1"/>
    <property type="molecule type" value="Genomic_DNA"/>
</dbReference>
<evidence type="ECO:0000313" key="6">
    <source>
        <dbReference type="EMBL" id="HEC77979.1"/>
    </source>
</evidence>
<evidence type="ECO:0000256" key="1">
    <source>
        <dbReference type="ARBA" id="ARBA00001947"/>
    </source>
</evidence>
<dbReference type="SUPFAM" id="SSF56281">
    <property type="entry name" value="Metallo-hydrolase/oxidoreductase"/>
    <property type="match status" value="1"/>
</dbReference>
<evidence type="ECO:0000259" key="5">
    <source>
        <dbReference type="SMART" id="SM00849"/>
    </source>
</evidence>
<dbReference type="InterPro" id="IPR001279">
    <property type="entry name" value="Metallo-B-lactamas"/>
</dbReference>
<sequence>MKINCFVVGPIYTNCYVVSCDQTRQAVVIDPGFTDTTDGAEVLQKIKNMEVKYIIITHGHFDHTSGITVLKKETGAEILVHEKDADLLPEPWKGISEIISKGEQPPCPACGSLSVHLTITADNKKANVKCDNCGLSIEFLSSPPADIMLKDGDSIEFGNCKLQVIHTPGHSMGGISLYSEEENTLFSGDTLFAGSIGRTDIFRSSFDEIISSLKNKLMKLPDKTVVYPGHGDTTTIGRERKTNPHLV</sequence>
<proteinExistence type="predicted"/>
<dbReference type="PANTHER" id="PTHR46233">
    <property type="entry name" value="HYDROXYACYLGLUTATHIONE HYDROLASE GLOC"/>
    <property type="match status" value="1"/>
</dbReference>
<dbReference type="GO" id="GO:0046872">
    <property type="term" value="F:metal ion binding"/>
    <property type="evidence" value="ECO:0007669"/>
    <property type="project" value="UniProtKB-KW"/>
</dbReference>
<dbReference type="PANTHER" id="PTHR46233:SF3">
    <property type="entry name" value="HYDROXYACYLGLUTATHIONE HYDROLASE GLOC"/>
    <property type="match status" value="1"/>
</dbReference>
<dbReference type="GO" id="GO:0016787">
    <property type="term" value="F:hydrolase activity"/>
    <property type="evidence" value="ECO:0007669"/>
    <property type="project" value="UniProtKB-KW"/>
</dbReference>
<evidence type="ECO:0000256" key="3">
    <source>
        <dbReference type="ARBA" id="ARBA00022801"/>
    </source>
</evidence>
<dbReference type="SMART" id="SM00849">
    <property type="entry name" value="Lactamase_B"/>
    <property type="match status" value="1"/>
</dbReference>
<evidence type="ECO:0000256" key="4">
    <source>
        <dbReference type="ARBA" id="ARBA00022833"/>
    </source>
</evidence>
<feature type="domain" description="Metallo-beta-lactamase" evidence="5">
    <location>
        <begin position="12"/>
        <end position="230"/>
    </location>
</feature>
<comment type="cofactor">
    <cofactor evidence="1">
        <name>Zn(2+)</name>
        <dbReference type="ChEBI" id="CHEBI:29105"/>
    </cofactor>
</comment>
<dbReference type="Pfam" id="PF00753">
    <property type="entry name" value="Lactamase_B"/>
    <property type="match status" value="1"/>
</dbReference>
<evidence type="ECO:0000313" key="7">
    <source>
        <dbReference type="Proteomes" id="UP000885826"/>
    </source>
</evidence>
<reference evidence="6" key="1">
    <citation type="journal article" date="2020" name="mSystems">
        <title>Genome- and Community-Level Interaction Insights into Carbon Utilization and Element Cycling Functions of Hydrothermarchaeota in Hydrothermal Sediment.</title>
        <authorList>
            <person name="Zhou Z."/>
            <person name="Liu Y."/>
            <person name="Xu W."/>
            <person name="Pan J."/>
            <person name="Luo Z.H."/>
            <person name="Li M."/>
        </authorList>
    </citation>
    <scope>NUCLEOTIDE SEQUENCE</scope>
    <source>
        <strain evidence="6">HyVt-388</strain>
    </source>
</reference>
<protein>
    <submittedName>
        <fullName evidence="6">MBL fold metallo-hydrolase</fullName>
    </submittedName>
</protein>
<dbReference type="CDD" id="cd06262">
    <property type="entry name" value="metallo-hydrolase-like_MBL-fold"/>
    <property type="match status" value="1"/>
</dbReference>
<gene>
    <name evidence="6" type="ORF">ENI34_02410</name>
</gene>
<name>A0A9C9JZQ7_UNCW3</name>
<keyword evidence="3" id="KW-0378">Hydrolase</keyword>
<comment type="caution">
    <text evidence="6">The sequence shown here is derived from an EMBL/GenBank/DDBJ whole genome shotgun (WGS) entry which is preliminary data.</text>
</comment>